<dbReference type="SUPFAM" id="SSF56935">
    <property type="entry name" value="Porins"/>
    <property type="match status" value="1"/>
</dbReference>
<dbReference type="GO" id="GO:0009279">
    <property type="term" value="C:cell outer membrane"/>
    <property type="evidence" value="ECO:0007669"/>
    <property type="project" value="UniProtKB-SubCell"/>
</dbReference>
<dbReference type="PROSITE" id="PS52016">
    <property type="entry name" value="TONB_DEPENDENT_REC_3"/>
    <property type="match status" value="1"/>
</dbReference>
<evidence type="ECO:0000313" key="13">
    <source>
        <dbReference type="EMBL" id="OAD41402.1"/>
    </source>
</evidence>
<evidence type="ECO:0000256" key="5">
    <source>
        <dbReference type="ARBA" id="ARBA00023077"/>
    </source>
</evidence>
<dbReference type="InterPro" id="IPR039426">
    <property type="entry name" value="TonB-dep_rcpt-like"/>
</dbReference>
<reference evidence="13 14" key="1">
    <citation type="submission" date="2016-02" db="EMBL/GenBank/DDBJ databases">
        <title>Draft genome sequence of Polaribacter atrinae KACC17473.</title>
        <authorList>
            <person name="Shin S.-K."/>
            <person name="Yi H."/>
        </authorList>
    </citation>
    <scope>NUCLEOTIDE SEQUENCE [LARGE SCALE GENOMIC DNA]</scope>
    <source>
        <strain evidence="13 14">KACC 17473</strain>
    </source>
</reference>
<evidence type="ECO:0000256" key="1">
    <source>
        <dbReference type="ARBA" id="ARBA00004571"/>
    </source>
</evidence>
<feature type="chain" id="PRO_5008049643" evidence="10">
    <location>
        <begin position="22"/>
        <end position="1084"/>
    </location>
</feature>
<keyword evidence="7 8" id="KW-0998">Cell outer membrane</keyword>
<comment type="similarity">
    <text evidence="8 9">Belongs to the TonB-dependent receptor family.</text>
</comment>
<keyword evidence="4 8" id="KW-0812">Transmembrane</keyword>
<dbReference type="OrthoDB" id="9768177at2"/>
<dbReference type="InterPro" id="IPR008969">
    <property type="entry name" value="CarboxyPept-like_regulatory"/>
</dbReference>
<dbReference type="InterPro" id="IPR000531">
    <property type="entry name" value="Beta-barrel_TonB"/>
</dbReference>
<sequence length="1084" mass="120215">MNLKIKLVFIAMLLFSAIGFAQEIVTVTGNVMSKTDGEPILGANIILVGTTKGTSTDFDGNYKITVKSGDIIQFSYLGFKTKTVAYTNQKTIDVALDEDSNILDEIVVVGYGNQKQKNVTSALTKVSGEDLQNQALARVEDALKGRVAGLRIQVTSSEAGGDPKITLRGPGSVTGSSSPLIVVDGVILGTDTDILGSIDNNNIKSISVLKDASSVAIYGSRGANGVILVTLKEGISGQTRFSYNTFTGYKYSDNNNNFNKTIAQERARLDGLQGQVSAISINSPNYGRIVGDNANADNGSYNSAYAELEAMEFIASLGGGETNWQDEIFDGGFIQSHSFAARGGSELTSYSASLGYLEDDGIVLNDDFKKYNARVKIDSRSKNKKIKYGASIRVNYNDQNRVPARFTDPLRQMGHVPLYLNEEHLKYVTNFSTDVGVATDAGKLFENLGVGSYGFSRAFDHVFTTDPNNPRSILRDPATGLPVVSGLTSGGLTLSTTKNVHPLVHYLERSRTKKKLSLNASSYIDFKLAKGLSFRQTVSGDFRHSKSNEADYLYGQENRDQESYRLERRDELNQYTFESLLKYDKSYKKHNFNTVLGFEYMQSDNYRQESEAVGFSNDFNNNIAIADGGTTYTDNASEKLVSFFGRLDYNYDEKYLFQLSVRNDASTRFGPDSKNGFFPAASFGWVMSNEKFLSDSNLISFLKVRASYGLSGSNQISNNIFESLYRFEEAYSTISYNGTTGVKATTLANQILGWEKLREFNPGIDVTFGRGLFSLTVDYYIRTSEDLLLFAPSAAAYGTDNWLQNLGEVKNEGVELELSSRLISKEDFRWSVSGQFSLNRNEVTSLGNNEQIISRIDQDTRPTEFIAKVGQPITSFYGWVYDKEIPLEWVDNPFNRFNNDYADVYVKDLNGDGIIDDDDRTELGSPYPDFEWGFNSDFTLYDFDFSFQLQGSHGAEVRVADLDQLYYASESAVNEVSNFPDRDLTVHRRFTDDHIQDASFVALRNVTLGYTLPKSFTSKYNVDKLRFYVAGENLLFFTAKGYEGFNPEAAGQTSDNANTPLTAGYQRGDGPVVKTISAGINFQF</sequence>
<feature type="domain" description="TonB-dependent receptor plug" evidence="12">
    <location>
        <begin position="116"/>
        <end position="226"/>
    </location>
</feature>
<dbReference type="Pfam" id="PF00593">
    <property type="entry name" value="TonB_dep_Rec_b-barrel"/>
    <property type="match status" value="1"/>
</dbReference>
<evidence type="ECO:0000256" key="10">
    <source>
        <dbReference type="SAM" id="SignalP"/>
    </source>
</evidence>
<feature type="domain" description="TonB-dependent receptor-like beta-barrel" evidence="11">
    <location>
        <begin position="505"/>
        <end position="844"/>
    </location>
</feature>
<evidence type="ECO:0000256" key="7">
    <source>
        <dbReference type="ARBA" id="ARBA00023237"/>
    </source>
</evidence>
<dbReference type="InterPro" id="IPR023997">
    <property type="entry name" value="TonB-dep_OMP_SusC/RagA_CS"/>
</dbReference>
<evidence type="ECO:0000256" key="4">
    <source>
        <dbReference type="ARBA" id="ARBA00022692"/>
    </source>
</evidence>
<dbReference type="NCBIfam" id="TIGR04056">
    <property type="entry name" value="OMP_RagA_SusC"/>
    <property type="match status" value="1"/>
</dbReference>
<dbReference type="EMBL" id="LVWE01000072">
    <property type="protein sequence ID" value="OAD41402.1"/>
    <property type="molecule type" value="Genomic_DNA"/>
</dbReference>
<evidence type="ECO:0000259" key="11">
    <source>
        <dbReference type="Pfam" id="PF00593"/>
    </source>
</evidence>
<evidence type="ECO:0000256" key="3">
    <source>
        <dbReference type="ARBA" id="ARBA00022452"/>
    </source>
</evidence>
<dbReference type="InterPro" id="IPR036942">
    <property type="entry name" value="Beta-barrel_TonB_sf"/>
</dbReference>
<dbReference type="NCBIfam" id="TIGR04057">
    <property type="entry name" value="SusC_RagA_signa"/>
    <property type="match status" value="1"/>
</dbReference>
<organism evidence="13 14">
    <name type="scientific">Polaribacter atrinae</name>
    <dbReference type="NCBI Taxonomy" id="1333662"/>
    <lineage>
        <taxon>Bacteria</taxon>
        <taxon>Pseudomonadati</taxon>
        <taxon>Bacteroidota</taxon>
        <taxon>Flavobacteriia</taxon>
        <taxon>Flavobacteriales</taxon>
        <taxon>Flavobacteriaceae</taxon>
    </lineage>
</organism>
<keyword evidence="10" id="KW-0732">Signal</keyword>
<evidence type="ECO:0000256" key="9">
    <source>
        <dbReference type="RuleBase" id="RU003357"/>
    </source>
</evidence>
<dbReference type="InterPro" id="IPR023996">
    <property type="entry name" value="TonB-dep_OMP_SusC/RagA"/>
</dbReference>
<dbReference type="Gene3D" id="2.170.130.10">
    <property type="entry name" value="TonB-dependent receptor, plug domain"/>
    <property type="match status" value="1"/>
</dbReference>
<evidence type="ECO:0000256" key="8">
    <source>
        <dbReference type="PROSITE-ProRule" id="PRU01360"/>
    </source>
</evidence>
<dbReference type="STRING" id="1333662.LPB303_15420"/>
<evidence type="ECO:0000256" key="6">
    <source>
        <dbReference type="ARBA" id="ARBA00023136"/>
    </source>
</evidence>
<keyword evidence="14" id="KW-1185">Reference proteome</keyword>
<dbReference type="Pfam" id="PF13715">
    <property type="entry name" value="CarbopepD_reg_2"/>
    <property type="match status" value="1"/>
</dbReference>
<dbReference type="AlphaFoldDB" id="A0A176T0I5"/>
<evidence type="ECO:0000313" key="14">
    <source>
        <dbReference type="Proteomes" id="UP000076923"/>
    </source>
</evidence>
<comment type="caution">
    <text evidence="13">The sequence shown here is derived from an EMBL/GenBank/DDBJ whole genome shotgun (WGS) entry which is preliminary data.</text>
</comment>
<dbReference type="SUPFAM" id="SSF49464">
    <property type="entry name" value="Carboxypeptidase regulatory domain-like"/>
    <property type="match status" value="1"/>
</dbReference>
<protein>
    <submittedName>
        <fullName evidence="13">SusC/RagA family TonB-linked outer membrane protein</fullName>
    </submittedName>
</protein>
<dbReference type="InterPro" id="IPR012910">
    <property type="entry name" value="Plug_dom"/>
</dbReference>
<dbReference type="Gene3D" id="2.40.170.20">
    <property type="entry name" value="TonB-dependent receptor, beta-barrel domain"/>
    <property type="match status" value="1"/>
</dbReference>
<evidence type="ECO:0000256" key="2">
    <source>
        <dbReference type="ARBA" id="ARBA00022448"/>
    </source>
</evidence>
<evidence type="ECO:0000259" key="12">
    <source>
        <dbReference type="Pfam" id="PF07715"/>
    </source>
</evidence>
<keyword evidence="6 8" id="KW-0472">Membrane</keyword>
<proteinExistence type="inferred from homology"/>
<dbReference type="Pfam" id="PF07715">
    <property type="entry name" value="Plug"/>
    <property type="match status" value="1"/>
</dbReference>
<dbReference type="Gene3D" id="2.60.40.1120">
    <property type="entry name" value="Carboxypeptidase-like, regulatory domain"/>
    <property type="match status" value="1"/>
</dbReference>
<gene>
    <name evidence="13" type="ORF">LPB303_15420</name>
</gene>
<comment type="subcellular location">
    <subcellularLocation>
        <location evidence="1 8">Cell outer membrane</location>
        <topology evidence="1 8">Multi-pass membrane protein</topology>
    </subcellularLocation>
</comment>
<keyword evidence="5 9" id="KW-0798">TonB box</keyword>
<dbReference type="InterPro" id="IPR037066">
    <property type="entry name" value="Plug_dom_sf"/>
</dbReference>
<name>A0A176T0I5_9FLAO</name>
<feature type="signal peptide" evidence="10">
    <location>
        <begin position="1"/>
        <end position="21"/>
    </location>
</feature>
<accession>A0A176T0I5</accession>
<keyword evidence="2 8" id="KW-0813">Transport</keyword>
<keyword evidence="3 8" id="KW-1134">Transmembrane beta strand</keyword>
<dbReference type="Proteomes" id="UP000076923">
    <property type="component" value="Unassembled WGS sequence"/>
</dbReference>